<reference evidence="1" key="2">
    <citation type="submission" date="2022-01" db="EMBL/GenBank/DDBJ databases">
        <authorList>
            <person name="Yamashiro T."/>
            <person name="Shiraishi A."/>
            <person name="Satake H."/>
            <person name="Nakayama K."/>
        </authorList>
    </citation>
    <scope>NUCLEOTIDE SEQUENCE</scope>
</reference>
<sequence>MFETEPMVKDGKLSKKEWTVTCQGSEATTSGVFGNQGQASGSSAIRSQADLVGSQAVRSKANRLGSEAIGIGTQNSVLGVEIGSMQSKEVQEVMVIHMLDHLSRHTPMQALTVNRQCVKVNLWYQDSFVFSEVLPLHLQTMSAEEELHLKSSSA</sequence>
<comment type="caution">
    <text evidence="1">The sequence shown here is derived from an EMBL/GenBank/DDBJ whole genome shotgun (WGS) entry which is preliminary data.</text>
</comment>
<protein>
    <submittedName>
        <fullName evidence="1">Uncharacterized protein</fullName>
    </submittedName>
</protein>
<gene>
    <name evidence="1" type="ORF">Tco_0858734</name>
</gene>
<dbReference type="EMBL" id="BQNB010013089">
    <property type="protein sequence ID" value="GJT11692.1"/>
    <property type="molecule type" value="Genomic_DNA"/>
</dbReference>
<reference evidence="1" key="1">
    <citation type="journal article" date="2022" name="Int. J. Mol. Sci.">
        <title>Draft Genome of Tanacetum Coccineum: Genomic Comparison of Closely Related Tanacetum-Family Plants.</title>
        <authorList>
            <person name="Yamashiro T."/>
            <person name="Shiraishi A."/>
            <person name="Nakayama K."/>
            <person name="Satake H."/>
        </authorList>
    </citation>
    <scope>NUCLEOTIDE SEQUENCE</scope>
</reference>
<name>A0ABQ5BCY3_9ASTR</name>
<proteinExistence type="predicted"/>
<dbReference type="Proteomes" id="UP001151760">
    <property type="component" value="Unassembled WGS sequence"/>
</dbReference>
<organism evidence="1 2">
    <name type="scientific">Tanacetum coccineum</name>
    <dbReference type="NCBI Taxonomy" id="301880"/>
    <lineage>
        <taxon>Eukaryota</taxon>
        <taxon>Viridiplantae</taxon>
        <taxon>Streptophyta</taxon>
        <taxon>Embryophyta</taxon>
        <taxon>Tracheophyta</taxon>
        <taxon>Spermatophyta</taxon>
        <taxon>Magnoliopsida</taxon>
        <taxon>eudicotyledons</taxon>
        <taxon>Gunneridae</taxon>
        <taxon>Pentapetalae</taxon>
        <taxon>asterids</taxon>
        <taxon>campanulids</taxon>
        <taxon>Asterales</taxon>
        <taxon>Asteraceae</taxon>
        <taxon>Asteroideae</taxon>
        <taxon>Anthemideae</taxon>
        <taxon>Anthemidinae</taxon>
        <taxon>Tanacetum</taxon>
    </lineage>
</organism>
<evidence type="ECO:0000313" key="1">
    <source>
        <dbReference type="EMBL" id="GJT11692.1"/>
    </source>
</evidence>
<accession>A0ABQ5BCY3</accession>
<evidence type="ECO:0000313" key="2">
    <source>
        <dbReference type="Proteomes" id="UP001151760"/>
    </source>
</evidence>
<keyword evidence="2" id="KW-1185">Reference proteome</keyword>